<dbReference type="GO" id="GO:0005886">
    <property type="term" value="C:plasma membrane"/>
    <property type="evidence" value="ECO:0007669"/>
    <property type="project" value="UniProtKB-SubCell"/>
</dbReference>
<protein>
    <submittedName>
        <fullName evidence="9">DedA family protein</fullName>
    </submittedName>
</protein>
<keyword evidence="5 7" id="KW-1133">Transmembrane helix</keyword>
<keyword evidence="4 7" id="KW-0812">Transmembrane</keyword>
<keyword evidence="6 7" id="KW-0472">Membrane</keyword>
<feature type="transmembrane region" description="Helical" evidence="7">
    <location>
        <begin position="168"/>
        <end position="189"/>
    </location>
</feature>
<evidence type="ECO:0000256" key="1">
    <source>
        <dbReference type="ARBA" id="ARBA00004651"/>
    </source>
</evidence>
<dbReference type="KEGG" id="mbet:N8K70_16040"/>
<dbReference type="Proteomes" id="UP001305498">
    <property type="component" value="Chromosome"/>
</dbReference>
<dbReference type="PANTHER" id="PTHR42709">
    <property type="entry name" value="ALKALINE PHOSPHATASE LIKE PROTEIN"/>
    <property type="match status" value="1"/>
</dbReference>
<dbReference type="InterPro" id="IPR032816">
    <property type="entry name" value="VTT_dom"/>
</dbReference>
<evidence type="ECO:0000256" key="3">
    <source>
        <dbReference type="ARBA" id="ARBA00022475"/>
    </source>
</evidence>
<dbReference type="InterPro" id="IPR051311">
    <property type="entry name" value="DedA_domain"/>
</dbReference>
<feature type="transmembrane region" description="Helical" evidence="7">
    <location>
        <begin position="12"/>
        <end position="29"/>
    </location>
</feature>
<comment type="subcellular location">
    <subcellularLocation>
        <location evidence="1">Cell membrane</location>
        <topology evidence="1">Multi-pass membrane protein</topology>
    </subcellularLocation>
</comment>
<sequence length="202" mass="21363">MLETSLVDAVASPWMYAVLLLVCVVDGFFPPMPSELVLIAAASITWATSPQTTVLVVVTATAGAWVGDNIAYAIGRRLGMAPLPGMRGERVAEGAARVRHGFHRRPESILLTGRFIPVARVLVNMTAGATRLAYPRYLLLSLASATAWAFVSVTIAILVVAFLSAEPLTATILASAIAVVGGIAVDRALAWRRASAPRRENA</sequence>
<dbReference type="Pfam" id="PF09335">
    <property type="entry name" value="VTT_dom"/>
    <property type="match status" value="1"/>
</dbReference>
<gene>
    <name evidence="9" type="ORF">N8K70_16040</name>
</gene>
<proteinExistence type="inferred from homology"/>
<evidence type="ECO:0000256" key="7">
    <source>
        <dbReference type="SAM" id="Phobius"/>
    </source>
</evidence>
<reference evidence="9 10" key="1">
    <citation type="submission" date="2023-02" db="EMBL/GenBank/DDBJ databases">
        <title>Microbacterium betulae sp. nov., isolated from birch wood.</title>
        <authorList>
            <person name="Pasciak M."/>
            <person name="Pawlik K.J."/>
            <person name="Martynowski D."/>
            <person name="Laczmanski L."/>
            <person name="Ciekot J."/>
            <person name="Szponar B."/>
            <person name="Wojcik-Fatla A."/>
            <person name="Mackiewicz B."/>
            <person name="Farian E."/>
            <person name="Cholewa G."/>
            <person name="Cholewa A."/>
            <person name="Dutkiewicz J."/>
        </authorList>
    </citation>
    <scope>NUCLEOTIDE SEQUENCE [LARGE SCALE GENOMIC DNA]</scope>
    <source>
        <strain evidence="9 10">AB</strain>
    </source>
</reference>
<dbReference type="RefSeq" id="WP_317139355.1">
    <property type="nucleotide sequence ID" value="NZ_CP118157.1"/>
</dbReference>
<keyword evidence="3" id="KW-1003">Cell membrane</keyword>
<comment type="similarity">
    <text evidence="2">Belongs to the DedA family.</text>
</comment>
<accession>A0AA97FGR5</accession>
<keyword evidence="10" id="KW-1185">Reference proteome</keyword>
<dbReference type="PANTHER" id="PTHR42709:SF6">
    <property type="entry name" value="UNDECAPRENYL PHOSPHATE TRANSPORTER A"/>
    <property type="match status" value="1"/>
</dbReference>
<dbReference type="AlphaFoldDB" id="A0AA97FGR5"/>
<evidence type="ECO:0000256" key="6">
    <source>
        <dbReference type="ARBA" id="ARBA00023136"/>
    </source>
</evidence>
<dbReference type="EMBL" id="CP118157">
    <property type="protein sequence ID" value="WOF22883.1"/>
    <property type="molecule type" value="Genomic_DNA"/>
</dbReference>
<name>A0AA97FGR5_9MICO</name>
<evidence type="ECO:0000256" key="2">
    <source>
        <dbReference type="ARBA" id="ARBA00010792"/>
    </source>
</evidence>
<feature type="domain" description="VTT" evidence="8">
    <location>
        <begin position="33"/>
        <end position="155"/>
    </location>
</feature>
<evidence type="ECO:0000313" key="9">
    <source>
        <dbReference type="EMBL" id="WOF22883.1"/>
    </source>
</evidence>
<evidence type="ECO:0000313" key="10">
    <source>
        <dbReference type="Proteomes" id="UP001305498"/>
    </source>
</evidence>
<organism evidence="9 10">
    <name type="scientific">Microbacterium betulae</name>
    <dbReference type="NCBI Taxonomy" id="2981139"/>
    <lineage>
        <taxon>Bacteria</taxon>
        <taxon>Bacillati</taxon>
        <taxon>Actinomycetota</taxon>
        <taxon>Actinomycetes</taxon>
        <taxon>Micrococcales</taxon>
        <taxon>Microbacteriaceae</taxon>
        <taxon>Microbacterium</taxon>
    </lineage>
</organism>
<evidence type="ECO:0000256" key="5">
    <source>
        <dbReference type="ARBA" id="ARBA00022989"/>
    </source>
</evidence>
<evidence type="ECO:0000259" key="8">
    <source>
        <dbReference type="Pfam" id="PF09335"/>
    </source>
</evidence>
<feature type="transmembrane region" description="Helical" evidence="7">
    <location>
        <begin position="137"/>
        <end position="162"/>
    </location>
</feature>
<evidence type="ECO:0000256" key="4">
    <source>
        <dbReference type="ARBA" id="ARBA00022692"/>
    </source>
</evidence>